<reference evidence="10" key="1">
    <citation type="journal article" date="2021" name="Environ. Microbiol.">
        <title>Genomic characterization of three novel Desulfobacterota classes expand the metabolic and phylogenetic diversity of the phylum.</title>
        <authorList>
            <person name="Murphy C.L."/>
            <person name="Biggerstaff J."/>
            <person name="Eichhorn A."/>
            <person name="Ewing E."/>
            <person name="Shahan R."/>
            <person name="Soriano D."/>
            <person name="Stewart S."/>
            <person name="VanMol K."/>
            <person name="Walker R."/>
            <person name="Walters P."/>
            <person name="Elshahed M.S."/>
            <person name="Youssef N.H."/>
        </authorList>
    </citation>
    <scope>NUCLEOTIDE SEQUENCE</scope>
    <source>
        <strain evidence="10">Zod_Metabat.24</strain>
    </source>
</reference>
<dbReference type="PANTHER" id="PTHR30038">
    <property type="entry name" value="ALDEHYDE FERREDOXIN OXIDOREDUCTASE"/>
    <property type="match status" value="1"/>
</dbReference>
<gene>
    <name evidence="10" type="ORF">JW984_14075</name>
</gene>
<dbReference type="InterPro" id="IPR036503">
    <property type="entry name" value="Ald_Fedxn_OxRdtase_N_sf"/>
</dbReference>
<comment type="cofactor">
    <cofactor evidence="1">
        <name>[4Fe-4S] cluster</name>
        <dbReference type="ChEBI" id="CHEBI:49883"/>
    </cofactor>
</comment>
<comment type="caution">
    <text evidence="10">The sequence shown here is derived from an EMBL/GenBank/DDBJ whole genome shotgun (WGS) entry which is preliminary data.</text>
</comment>
<comment type="cofactor">
    <cofactor evidence="8">
        <name>tungstopterin</name>
        <dbReference type="ChEBI" id="CHEBI:30402"/>
    </cofactor>
</comment>
<dbReference type="EMBL" id="JAFGIX010000073">
    <property type="protein sequence ID" value="MBN1574322.1"/>
    <property type="molecule type" value="Genomic_DNA"/>
</dbReference>
<dbReference type="SUPFAM" id="SSF48310">
    <property type="entry name" value="Aldehyde ferredoxin oxidoreductase, C-terminal domains"/>
    <property type="match status" value="1"/>
</dbReference>
<proteinExistence type="inferred from homology"/>
<evidence type="ECO:0000256" key="6">
    <source>
        <dbReference type="ARBA" id="ARBA00023004"/>
    </source>
</evidence>
<protein>
    <submittedName>
        <fullName evidence="10">Aldehyde ferredoxin oxidoreductase family protein</fullName>
    </submittedName>
</protein>
<dbReference type="InterPro" id="IPR013983">
    <property type="entry name" value="Ald_Fedxn_OxRdtase_N"/>
</dbReference>
<dbReference type="Gene3D" id="1.10.569.10">
    <property type="entry name" value="Aldehyde Ferredoxin Oxidoreductase Protein, subunit A, domain 2"/>
    <property type="match status" value="1"/>
</dbReference>
<evidence type="ECO:0000256" key="2">
    <source>
        <dbReference type="ARBA" id="ARBA00011032"/>
    </source>
</evidence>
<feature type="domain" description="Aldehyde ferredoxin oxidoreductase N-terminal" evidence="9">
    <location>
        <begin position="6"/>
        <end position="208"/>
    </location>
</feature>
<keyword evidence="4" id="KW-0479">Metal-binding</keyword>
<dbReference type="GO" id="GO:0046872">
    <property type="term" value="F:metal ion binding"/>
    <property type="evidence" value="ECO:0007669"/>
    <property type="project" value="UniProtKB-KW"/>
</dbReference>
<dbReference type="Pfam" id="PF02730">
    <property type="entry name" value="AFOR_N"/>
    <property type="match status" value="1"/>
</dbReference>
<name>A0A9D8PRN4_9DELT</name>
<dbReference type="Gene3D" id="3.60.9.10">
    <property type="entry name" value="Aldehyde ferredoxin oxidoreductase, N-terminal domain"/>
    <property type="match status" value="1"/>
</dbReference>
<dbReference type="InterPro" id="IPR051919">
    <property type="entry name" value="W-dependent_AOR"/>
</dbReference>
<organism evidence="10 11">
    <name type="scientific">Candidatus Zymogenus saltonus</name>
    <dbReference type="NCBI Taxonomy" id="2844893"/>
    <lineage>
        <taxon>Bacteria</taxon>
        <taxon>Deltaproteobacteria</taxon>
        <taxon>Candidatus Zymogenia</taxon>
        <taxon>Candidatus Zymogeniales</taxon>
        <taxon>Candidatus Zymogenaceae</taxon>
        <taxon>Candidatus Zymogenus</taxon>
    </lineage>
</organism>
<evidence type="ECO:0000259" key="9">
    <source>
        <dbReference type="SMART" id="SM00790"/>
    </source>
</evidence>
<evidence type="ECO:0000256" key="4">
    <source>
        <dbReference type="ARBA" id="ARBA00022723"/>
    </source>
</evidence>
<dbReference type="PANTHER" id="PTHR30038:SF8">
    <property type="entry name" value="ALDEHYDE FERREDOXIN OXIDOREDUCTASE"/>
    <property type="match status" value="1"/>
</dbReference>
<dbReference type="SMART" id="SM00790">
    <property type="entry name" value="AFOR_N"/>
    <property type="match status" value="1"/>
</dbReference>
<keyword evidence="3" id="KW-0004">4Fe-4S</keyword>
<evidence type="ECO:0000256" key="7">
    <source>
        <dbReference type="ARBA" id="ARBA00023014"/>
    </source>
</evidence>
<comment type="similarity">
    <text evidence="2">Belongs to the AOR/FOR family.</text>
</comment>
<dbReference type="InterPro" id="IPR013984">
    <property type="entry name" value="Ald_Fedxn_OxRdtase_dom2"/>
</dbReference>
<accession>A0A9D8PRN4</accession>
<dbReference type="GO" id="GO:0051539">
    <property type="term" value="F:4 iron, 4 sulfur cluster binding"/>
    <property type="evidence" value="ECO:0007669"/>
    <property type="project" value="UniProtKB-KW"/>
</dbReference>
<evidence type="ECO:0000313" key="10">
    <source>
        <dbReference type="EMBL" id="MBN1574322.1"/>
    </source>
</evidence>
<dbReference type="Proteomes" id="UP000809273">
    <property type="component" value="Unassembled WGS sequence"/>
</dbReference>
<evidence type="ECO:0000256" key="1">
    <source>
        <dbReference type="ARBA" id="ARBA00001966"/>
    </source>
</evidence>
<dbReference type="Pfam" id="PF01314">
    <property type="entry name" value="AFOR_C"/>
    <property type="match status" value="1"/>
</dbReference>
<evidence type="ECO:0000256" key="8">
    <source>
        <dbReference type="ARBA" id="ARBA00049934"/>
    </source>
</evidence>
<keyword evidence="5" id="KW-0560">Oxidoreductase</keyword>
<dbReference type="InterPro" id="IPR001203">
    <property type="entry name" value="OxRdtase_Ald_Fedxn_C"/>
</dbReference>
<sequence length="580" mass="64386">MLGRNYIKVLYIDLTTRKIKIERREDLMEYIGGSGVAMKLFSELVKIDQDPLDPDQPIIFAIGPMNTIFPVVTKTAAVFRSPLTGNLGESHAGGRLAMAMRFSGYDAVVITGRASSPVYIAITEGSVDIKEAGFIWGERVERTGKVLRDRETHIGSGKRSIIRIGKAGEKMIRFAGVNVDTYRHFGRLGLGAVFGSKRLKAIVIGGNRSYPILKPKEYNKVYNKIHKIATESGAMKKYHEIGTPINVVPLNEAGGLPTKNLTQTKFELANEIDGVSFAEDLLLRKLSCSGCPTGCIHIGLLRIEYGPGYKTKFTGVGYDYELIFALGSMIGVGDKKGVLRLIDAVEEYGLDAMSTGVILAWITEMFKKGLLTEDQLGLKVDFGDTEAYLEIIANIVKRPNTFYRDVGMGLAKLAEKYGGKDFAMVLGKHEMTGYHTGYGAMIGQSVGARHSHLDNAGYALDQTMDKLDKREMVRKLIEEEIDRCMLTSLHICLFARKIYGDKELVCEALDSIGIKATPKSLTDMGEKVWRLKNEMKKKMGFDFRELRFPKRFFETKSLNGILDTDTAKEIVDIYVKEGGL</sequence>
<dbReference type="GO" id="GO:0016625">
    <property type="term" value="F:oxidoreductase activity, acting on the aldehyde or oxo group of donors, iron-sulfur protein as acceptor"/>
    <property type="evidence" value="ECO:0007669"/>
    <property type="project" value="InterPro"/>
</dbReference>
<keyword evidence="7" id="KW-0411">Iron-sulfur</keyword>
<evidence type="ECO:0000256" key="3">
    <source>
        <dbReference type="ARBA" id="ARBA00022485"/>
    </source>
</evidence>
<reference evidence="10" key="2">
    <citation type="submission" date="2021-01" db="EMBL/GenBank/DDBJ databases">
        <authorList>
            <person name="Hahn C.R."/>
            <person name="Youssef N.H."/>
            <person name="Elshahed M."/>
        </authorList>
    </citation>
    <scope>NUCLEOTIDE SEQUENCE</scope>
    <source>
        <strain evidence="10">Zod_Metabat.24</strain>
    </source>
</reference>
<dbReference type="SUPFAM" id="SSF56228">
    <property type="entry name" value="Aldehyde ferredoxin oxidoreductase, N-terminal domain"/>
    <property type="match status" value="1"/>
</dbReference>
<dbReference type="InterPro" id="IPR036021">
    <property type="entry name" value="Tungsten_al_ferr_oxy-like_C"/>
</dbReference>
<evidence type="ECO:0000313" key="11">
    <source>
        <dbReference type="Proteomes" id="UP000809273"/>
    </source>
</evidence>
<dbReference type="GO" id="GO:0009055">
    <property type="term" value="F:electron transfer activity"/>
    <property type="evidence" value="ECO:0007669"/>
    <property type="project" value="InterPro"/>
</dbReference>
<keyword evidence="6" id="KW-0408">Iron</keyword>
<dbReference type="AlphaFoldDB" id="A0A9D8PRN4"/>
<dbReference type="InterPro" id="IPR013985">
    <property type="entry name" value="Ald_Fedxn_OxRdtase_dom3"/>
</dbReference>
<dbReference type="Gene3D" id="1.10.599.10">
    <property type="entry name" value="Aldehyde Ferredoxin Oxidoreductase Protein, subunit A, domain 3"/>
    <property type="match status" value="1"/>
</dbReference>
<evidence type="ECO:0000256" key="5">
    <source>
        <dbReference type="ARBA" id="ARBA00023002"/>
    </source>
</evidence>